<dbReference type="Gene3D" id="1.25.10.10">
    <property type="entry name" value="Leucine-rich Repeat Variant"/>
    <property type="match status" value="1"/>
</dbReference>
<protein>
    <submittedName>
        <fullName evidence="2">Uncharacterized protein</fullName>
    </submittedName>
</protein>
<accession>A0A813GLQ8</accession>
<proteinExistence type="predicted"/>
<feature type="compositionally biased region" description="Low complexity" evidence="1">
    <location>
        <begin position="64"/>
        <end position="75"/>
    </location>
</feature>
<dbReference type="AlphaFoldDB" id="A0A813GLQ8"/>
<feature type="compositionally biased region" description="Polar residues" evidence="1">
    <location>
        <begin position="22"/>
        <end position="34"/>
    </location>
</feature>
<dbReference type="EMBL" id="CAJNNV010028849">
    <property type="protein sequence ID" value="CAE8625914.1"/>
    <property type="molecule type" value="Genomic_DNA"/>
</dbReference>
<evidence type="ECO:0000313" key="2">
    <source>
        <dbReference type="EMBL" id="CAE8625914.1"/>
    </source>
</evidence>
<dbReference type="Proteomes" id="UP000654075">
    <property type="component" value="Unassembled WGS sequence"/>
</dbReference>
<name>A0A813GLQ8_POLGL</name>
<organism evidence="2 3">
    <name type="scientific">Polarella glacialis</name>
    <name type="common">Dinoflagellate</name>
    <dbReference type="NCBI Taxonomy" id="89957"/>
    <lineage>
        <taxon>Eukaryota</taxon>
        <taxon>Sar</taxon>
        <taxon>Alveolata</taxon>
        <taxon>Dinophyceae</taxon>
        <taxon>Suessiales</taxon>
        <taxon>Suessiaceae</taxon>
        <taxon>Polarella</taxon>
    </lineage>
</organism>
<reference evidence="2" key="1">
    <citation type="submission" date="2021-02" db="EMBL/GenBank/DDBJ databases">
        <authorList>
            <person name="Dougan E. K."/>
            <person name="Rhodes N."/>
            <person name="Thang M."/>
            <person name="Chan C."/>
        </authorList>
    </citation>
    <scope>NUCLEOTIDE SEQUENCE</scope>
</reference>
<evidence type="ECO:0000256" key="1">
    <source>
        <dbReference type="SAM" id="MobiDB-lite"/>
    </source>
</evidence>
<feature type="compositionally biased region" description="Basic residues" evidence="1">
    <location>
        <begin position="40"/>
        <end position="52"/>
    </location>
</feature>
<keyword evidence="3" id="KW-1185">Reference proteome</keyword>
<dbReference type="OrthoDB" id="15111at2759"/>
<dbReference type="SUPFAM" id="SSF48371">
    <property type="entry name" value="ARM repeat"/>
    <property type="match status" value="1"/>
</dbReference>
<evidence type="ECO:0000313" key="3">
    <source>
        <dbReference type="Proteomes" id="UP000654075"/>
    </source>
</evidence>
<dbReference type="InterPro" id="IPR016024">
    <property type="entry name" value="ARM-type_fold"/>
</dbReference>
<sequence length="203" mass="21542">MCATDRSEEKAAVMQVTAAGLVQTTARPCPQDSTRAGGRTGRHRPRPRRGSGRRLGDEGAMVQSRNSSGSPVPSSAVERVLKMMAAAEEEEQVQETGCKAFVDMAEAGSEQQSEIGLPGVQAVVKAMEIHAESAEVQTNGVHALQRIAAFNGRNTMSLVKAGGVQATVKAMMSLKSVQLVQVQEVGWLQDPLRSDDLQCSVPA</sequence>
<dbReference type="InterPro" id="IPR011989">
    <property type="entry name" value="ARM-like"/>
</dbReference>
<feature type="region of interest" description="Disordered" evidence="1">
    <location>
        <begin position="19"/>
        <end position="75"/>
    </location>
</feature>
<comment type="caution">
    <text evidence="2">The sequence shown here is derived from an EMBL/GenBank/DDBJ whole genome shotgun (WGS) entry which is preliminary data.</text>
</comment>
<gene>
    <name evidence="2" type="ORF">PGLA1383_LOCUS42892</name>
</gene>